<dbReference type="AlphaFoldDB" id="A0A1Q3B1W9"/>
<dbReference type="EMBL" id="BDDD01000225">
    <property type="protein sequence ID" value="GAV61813.1"/>
    <property type="molecule type" value="Genomic_DNA"/>
</dbReference>
<dbReference type="InParanoid" id="A0A1Q3B1W9"/>
<dbReference type="Proteomes" id="UP000187406">
    <property type="component" value="Unassembled WGS sequence"/>
</dbReference>
<feature type="region of interest" description="Disordered" evidence="1">
    <location>
        <begin position="36"/>
        <end position="107"/>
    </location>
</feature>
<comment type="caution">
    <text evidence="2">The sequence shown here is derived from an EMBL/GenBank/DDBJ whole genome shotgun (WGS) entry which is preliminary data.</text>
</comment>
<evidence type="ECO:0000313" key="3">
    <source>
        <dbReference type="Proteomes" id="UP000187406"/>
    </source>
</evidence>
<proteinExistence type="predicted"/>
<sequence length="228" mass="26077">MAALNSGLRNNSSFTSSLLKKPVVDMADLLRRVEKYVSAEGEMATRKQKTPRSGHQEERGEHSRNAPGNKEKRKERSDLPKDDLRHKLSRRDDSPRGGAPIPPYNNFAPLLDTRTRILILEQDKVPIQCPEKMRSPTEKRDTEKYCRYHRDHVHDTEECRQLKNQINVPGGRYTQPVQCHNWATRSEPNGGDSVHETLIDGVPYKVWRGGSQRRPTGSKTVLQNCHHG</sequence>
<evidence type="ECO:0000313" key="2">
    <source>
        <dbReference type="EMBL" id="GAV61813.1"/>
    </source>
</evidence>
<gene>
    <name evidence="2" type="ORF">CFOL_v3_05339</name>
</gene>
<dbReference type="OrthoDB" id="1740536at2759"/>
<accession>A0A1Q3B1W9</accession>
<feature type="region of interest" description="Disordered" evidence="1">
    <location>
        <begin position="208"/>
        <end position="228"/>
    </location>
</feature>
<evidence type="ECO:0000256" key="1">
    <source>
        <dbReference type="SAM" id="MobiDB-lite"/>
    </source>
</evidence>
<feature type="region of interest" description="Disordered" evidence="1">
    <location>
        <begin position="1"/>
        <end position="20"/>
    </location>
</feature>
<feature type="compositionally biased region" description="Polar residues" evidence="1">
    <location>
        <begin position="7"/>
        <end position="18"/>
    </location>
</feature>
<protein>
    <submittedName>
        <fullName evidence="2">Uncharacterized protein</fullName>
    </submittedName>
</protein>
<keyword evidence="3" id="KW-1185">Reference proteome</keyword>
<name>A0A1Q3B1W9_CEPFO</name>
<organism evidence="2 3">
    <name type="scientific">Cephalotus follicularis</name>
    <name type="common">Albany pitcher plant</name>
    <dbReference type="NCBI Taxonomy" id="3775"/>
    <lineage>
        <taxon>Eukaryota</taxon>
        <taxon>Viridiplantae</taxon>
        <taxon>Streptophyta</taxon>
        <taxon>Embryophyta</taxon>
        <taxon>Tracheophyta</taxon>
        <taxon>Spermatophyta</taxon>
        <taxon>Magnoliopsida</taxon>
        <taxon>eudicotyledons</taxon>
        <taxon>Gunneridae</taxon>
        <taxon>Pentapetalae</taxon>
        <taxon>rosids</taxon>
        <taxon>fabids</taxon>
        <taxon>Oxalidales</taxon>
        <taxon>Cephalotaceae</taxon>
        <taxon>Cephalotus</taxon>
    </lineage>
</organism>
<feature type="compositionally biased region" description="Basic and acidic residues" evidence="1">
    <location>
        <begin position="54"/>
        <end position="95"/>
    </location>
</feature>
<reference evidence="3" key="1">
    <citation type="submission" date="2016-04" db="EMBL/GenBank/DDBJ databases">
        <title>Cephalotus genome sequencing.</title>
        <authorList>
            <person name="Fukushima K."/>
            <person name="Hasebe M."/>
            <person name="Fang X."/>
        </authorList>
    </citation>
    <scope>NUCLEOTIDE SEQUENCE [LARGE SCALE GENOMIC DNA]</scope>
    <source>
        <strain evidence="3">cv. St1</strain>
    </source>
</reference>
<feature type="compositionally biased region" description="Polar residues" evidence="1">
    <location>
        <begin position="213"/>
        <end position="228"/>
    </location>
</feature>